<reference evidence="3" key="1">
    <citation type="submission" date="2024-07" db="EMBL/GenBank/DDBJ databases">
        <title>Two chromosome-level genome assemblies of Korean endemic species Abeliophyllum distichum and Forsythia ovata (Oleaceae).</title>
        <authorList>
            <person name="Jang H."/>
        </authorList>
    </citation>
    <scope>NUCLEOTIDE SEQUENCE [LARGE SCALE GENOMIC DNA]</scope>
</reference>
<evidence type="ECO:0000313" key="3">
    <source>
        <dbReference type="Proteomes" id="UP001604277"/>
    </source>
</evidence>
<keyword evidence="3" id="KW-1185">Reference proteome</keyword>
<comment type="caution">
    <text evidence="2">The sequence shown here is derived from an EMBL/GenBank/DDBJ whole genome shotgun (WGS) entry which is preliminary data.</text>
</comment>
<keyword evidence="1" id="KW-0175">Coiled coil</keyword>
<feature type="coiled-coil region" evidence="1">
    <location>
        <begin position="78"/>
        <end position="105"/>
    </location>
</feature>
<sequence>MAAHVVFELRRALVEQNENRQGVEVTSAVAETIKKENGALKAKGTINGKLLAVQEKRKELEGLLSERKGQTAALVREIISLKSRLASSETEVNKLEMEAENVEAMAIDDFRANFHLSSDYEGMVKYFRNSTVKEMKKFV</sequence>
<proteinExistence type="predicted"/>
<gene>
    <name evidence="2" type="ORF">Fot_11363</name>
</gene>
<evidence type="ECO:0000256" key="1">
    <source>
        <dbReference type="SAM" id="Coils"/>
    </source>
</evidence>
<dbReference type="AlphaFoldDB" id="A0ABD1WM69"/>
<dbReference type="Proteomes" id="UP001604277">
    <property type="component" value="Unassembled WGS sequence"/>
</dbReference>
<dbReference type="EMBL" id="JBFOLJ010000003">
    <property type="protein sequence ID" value="KAL2549833.1"/>
    <property type="molecule type" value="Genomic_DNA"/>
</dbReference>
<accession>A0ABD1WM69</accession>
<name>A0ABD1WM69_9LAMI</name>
<protein>
    <submittedName>
        <fullName evidence="2">Uncharacterized protein</fullName>
    </submittedName>
</protein>
<evidence type="ECO:0000313" key="2">
    <source>
        <dbReference type="EMBL" id="KAL2549833.1"/>
    </source>
</evidence>
<organism evidence="2 3">
    <name type="scientific">Forsythia ovata</name>
    <dbReference type="NCBI Taxonomy" id="205694"/>
    <lineage>
        <taxon>Eukaryota</taxon>
        <taxon>Viridiplantae</taxon>
        <taxon>Streptophyta</taxon>
        <taxon>Embryophyta</taxon>
        <taxon>Tracheophyta</taxon>
        <taxon>Spermatophyta</taxon>
        <taxon>Magnoliopsida</taxon>
        <taxon>eudicotyledons</taxon>
        <taxon>Gunneridae</taxon>
        <taxon>Pentapetalae</taxon>
        <taxon>asterids</taxon>
        <taxon>lamiids</taxon>
        <taxon>Lamiales</taxon>
        <taxon>Oleaceae</taxon>
        <taxon>Forsythieae</taxon>
        <taxon>Forsythia</taxon>
    </lineage>
</organism>